<feature type="region of interest" description="Disordered" evidence="3">
    <location>
        <begin position="1"/>
        <end position="39"/>
    </location>
</feature>
<comment type="caution">
    <text evidence="6">The sequence shown here is derived from an EMBL/GenBank/DDBJ whole genome shotgun (WGS) entry which is preliminary data.</text>
</comment>
<proteinExistence type="inferred from homology"/>
<dbReference type="SUPFAM" id="SSF55315">
    <property type="entry name" value="L30e-like"/>
    <property type="match status" value="1"/>
</dbReference>
<dbReference type="EMBL" id="CAJNOL010000008">
    <property type="protein sequence ID" value="CAF0734861.1"/>
    <property type="molecule type" value="Genomic_DNA"/>
</dbReference>
<evidence type="ECO:0000313" key="5">
    <source>
        <dbReference type="EMBL" id="CAF0734861.1"/>
    </source>
</evidence>
<name>A0A813NGR9_9BILA</name>
<evidence type="ECO:0000256" key="1">
    <source>
        <dbReference type="ARBA" id="ARBA00007337"/>
    </source>
</evidence>
<dbReference type="Gene3D" id="3.30.1330.30">
    <property type="match status" value="1"/>
</dbReference>
<feature type="domain" description="Ribosomal protein eL8/eL30/eS12/Gadd45" evidence="4">
    <location>
        <begin position="64"/>
        <end position="156"/>
    </location>
</feature>
<keyword evidence="8" id="KW-1185">Reference proteome</keyword>
<dbReference type="InterPro" id="IPR050257">
    <property type="entry name" value="eL8/uL1-like"/>
</dbReference>
<dbReference type="PROSITE" id="PS01082">
    <property type="entry name" value="RIBOSOMAL_L7AE"/>
    <property type="match status" value="1"/>
</dbReference>
<dbReference type="InterPro" id="IPR029064">
    <property type="entry name" value="Ribosomal_eL30-like_sf"/>
</dbReference>
<gene>
    <name evidence="5" type="ORF">JXQ802_LOCUS756</name>
    <name evidence="6" type="ORF">JXQ802_LOCUS844</name>
    <name evidence="7" type="ORF">PYM288_LOCUS2185</name>
</gene>
<evidence type="ECO:0000259" key="4">
    <source>
        <dbReference type="Pfam" id="PF01248"/>
    </source>
</evidence>
<dbReference type="InterPro" id="IPR004037">
    <property type="entry name" value="Ribosomal_eL8-like_CS"/>
</dbReference>
<keyword evidence="2" id="KW-0687">Ribonucleoprotein</keyword>
<evidence type="ECO:0000256" key="2">
    <source>
        <dbReference type="ARBA" id="ARBA00023274"/>
    </source>
</evidence>
<dbReference type="Proteomes" id="UP000663854">
    <property type="component" value="Unassembled WGS sequence"/>
</dbReference>
<dbReference type="InterPro" id="IPR004038">
    <property type="entry name" value="Ribosomal_eL8/eL30/eS12/Gad45"/>
</dbReference>
<dbReference type="GO" id="GO:1990904">
    <property type="term" value="C:ribonucleoprotein complex"/>
    <property type="evidence" value="ECO:0007669"/>
    <property type="project" value="UniProtKB-KW"/>
</dbReference>
<dbReference type="AlphaFoldDB" id="A0A813NGR9"/>
<dbReference type="PRINTS" id="PR00881">
    <property type="entry name" value="L7ARS6FAMILY"/>
</dbReference>
<sequence>MTKDKKHSTNNTNQQDEDMDTSTANKGENGTTNETENTGLTYEEKFKYMNAMASPVAPKKLAKKLFKCIKQAAKQKNYIRLGLRETQKYIRRGEKGLVVFAGNVTPIDIYSHMPVVCEEANIPYVFVPSKEDLGSVIRANRTCCLLMIRSHPEYKELFDEIIDKINKLEPSFAKTD</sequence>
<evidence type="ECO:0000256" key="3">
    <source>
        <dbReference type="SAM" id="MobiDB-lite"/>
    </source>
</evidence>
<dbReference type="PANTHER" id="PTHR23105">
    <property type="entry name" value="RIBOSOMAL PROTEIN L7AE FAMILY MEMBER"/>
    <property type="match status" value="1"/>
</dbReference>
<dbReference type="InterPro" id="IPR018492">
    <property type="entry name" value="Ribosomal_eL8/Nhp2"/>
</dbReference>
<comment type="similarity">
    <text evidence="1">Belongs to the eukaryotic ribosomal protein eL8 family.</text>
</comment>
<dbReference type="GO" id="GO:0003723">
    <property type="term" value="F:RNA binding"/>
    <property type="evidence" value="ECO:0007669"/>
    <property type="project" value="InterPro"/>
</dbReference>
<reference evidence="6" key="1">
    <citation type="submission" date="2021-02" db="EMBL/GenBank/DDBJ databases">
        <authorList>
            <person name="Nowell W R."/>
        </authorList>
    </citation>
    <scope>NUCLEOTIDE SEQUENCE</scope>
</reference>
<accession>A0A813NGR9</accession>
<dbReference type="EMBL" id="CAJNOL010000009">
    <property type="protein sequence ID" value="CAF0736262.1"/>
    <property type="molecule type" value="Genomic_DNA"/>
</dbReference>
<evidence type="ECO:0000313" key="6">
    <source>
        <dbReference type="EMBL" id="CAF0736262.1"/>
    </source>
</evidence>
<evidence type="ECO:0000313" key="7">
    <source>
        <dbReference type="EMBL" id="CAF0752899.1"/>
    </source>
</evidence>
<dbReference type="GO" id="GO:0042254">
    <property type="term" value="P:ribosome biogenesis"/>
    <property type="evidence" value="ECO:0007669"/>
    <property type="project" value="InterPro"/>
</dbReference>
<feature type="compositionally biased region" description="Low complexity" evidence="3">
    <location>
        <begin position="27"/>
        <end position="39"/>
    </location>
</feature>
<organism evidence="6 8">
    <name type="scientific">Rotaria sordida</name>
    <dbReference type="NCBI Taxonomy" id="392033"/>
    <lineage>
        <taxon>Eukaryota</taxon>
        <taxon>Metazoa</taxon>
        <taxon>Spiralia</taxon>
        <taxon>Gnathifera</taxon>
        <taxon>Rotifera</taxon>
        <taxon>Eurotatoria</taxon>
        <taxon>Bdelloidea</taxon>
        <taxon>Philodinida</taxon>
        <taxon>Philodinidae</taxon>
        <taxon>Rotaria</taxon>
    </lineage>
</organism>
<dbReference type="Proteomes" id="UP000663870">
    <property type="component" value="Unassembled WGS sequence"/>
</dbReference>
<dbReference type="Pfam" id="PF01248">
    <property type="entry name" value="Ribosomal_L7Ae"/>
    <property type="match status" value="1"/>
</dbReference>
<protein>
    <recommendedName>
        <fullName evidence="4">Ribosomal protein eL8/eL30/eS12/Gadd45 domain-containing protein</fullName>
    </recommendedName>
</protein>
<dbReference type="EMBL" id="CAJNOH010000014">
    <property type="protein sequence ID" value="CAF0752899.1"/>
    <property type="molecule type" value="Genomic_DNA"/>
</dbReference>
<evidence type="ECO:0000313" key="8">
    <source>
        <dbReference type="Proteomes" id="UP000663870"/>
    </source>
</evidence>